<comment type="caution">
    <text evidence="2">The sequence shown here is derived from an EMBL/GenBank/DDBJ whole genome shotgun (WGS) entry which is preliminary data.</text>
</comment>
<keyword evidence="3" id="KW-1185">Reference proteome</keyword>
<name>A0ABV5LDK2_9ACTN</name>
<protein>
    <recommendedName>
        <fullName evidence="4">Transposase</fullName>
    </recommendedName>
</protein>
<sequence length="247" mass="26993">MPSQWRQYGRNGLRLDHEPWLEHMLRRPPYDRPAPGFRRRHDRLVGRWAGATGPGRVTVVVVDDRDRDAPMRTFEALPVLPHGLPRPVPETANRSLTLAETEMPRNLDKEFRGNGLPEELYSKPVRHGAIAHMRNACGPTPRDVRIRTPRWTPEAAAGIGAEAAARTGSTGVRILGDPASPSRAPASGGPADAPRLAPEAAARALFGTLTTAAATNGAGKGRTVHRTSSKELVKVLGHRCPERLRLR</sequence>
<evidence type="ECO:0008006" key="4">
    <source>
        <dbReference type="Google" id="ProtNLM"/>
    </source>
</evidence>
<accession>A0ABV5LDK2</accession>
<feature type="region of interest" description="Disordered" evidence="1">
    <location>
        <begin position="175"/>
        <end position="194"/>
    </location>
</feature>
<reference evidence="2 3" key="1">
    <citation type="submission" date="2024-09" db="EMBL/GenBank/DDBJ databases">
        <authorList>
            <person name="Sun Q."/>
            <person name="Mori K."/>
        </authorList>
    </citation>
    <scope>NUCLEOTIDE SEQUENCE [LARGE SCALE GENOMIC DNA]</scope>
    <source>
        <strain evidence="2 3">JCM 9767</strain>
    </source>
</reference>
<evidence type="ECO:0000313" key="2">
    <source>
        <dbReference type="EMBL" id="MFB9350251.1"/>
    </source>
</evidence>
<evidence type="ECO:0000256" key="1">
    <source>
        <dbReference type="SAM" id="MobiDB-lite"/>
    </source>
</evidence>
<evidence type="ECO:0000313" key="3">
    <source>
        <dbReference type="Proteomes" id="UP001589753"/>
    </source>
</evidence>
<proteinExistence type="predicted"/>
<organism evidence="2 3">
    <name type="scientific">Streptomyces heliomycini</name>
    <dbReference type="NCBI Taxonomy" id="284032"/>
    <lineage>
        <taxon>Bacteria</taxon>
        <taxon>Bacillati</taxon>
        <taxon>Actinomycetota</taxon>
        <taxon>Actinomycetes</taxon>
        <taxon>Kitasatosporales</taxon>
        <taxon>Streptomycetaceae</taxon>
        <taxon>Streptomyces</taxon>
    </lineage>
</organism>
<gene>
    <name evidence="2" type="ORF">ACFFUA_22865</name>
</gene>
<dbReference type="Proteomes" id="UP001589753">
    <property type="component" value="Unassembled WGS sequence"/>
</dbReference>
<dbReference type="RefSeq" id="WP_380956369.1">
    <property type="nucleotide sequence ID" value="NZ_JBHMDI010000068.1"/>
</dbReference>
<dbReference type="EMBL" id="JBHMDI010000068">
    <property type="protein sequence ID" value="MFB9350251.1"/>
    <property type="molecule type" value="Genomic_DNA"/>
</dbReference>